<evidence type="ECO:0000313" key="14">
    <source>
        <dbReference type="EMBL" id="OAJ39884.1"/>
    </source>
</evidence>
<dbReference type="AlphaFoldDB" id="A0A177WJN8"/>
<dbReference type="OrthoDB" id="346907at2759"/>
<evidence type="ECO:0000256" key="10">
    <source>
        <dbReference type="PROSITE-ProRule" id="PRU10141"/>
    </source>
</evidence>
<evidence type="ECO:0000256" key="9">
    <source>
        <dbReference type="ARBA" id="ARBA00048679"/>
    </source>
</evidence>
<dbReference type="EC" id="2.7.11.1" evidence="2"/>
<evidence type="ECO:0000256" key="2">
    <source>
        <dbReference type="ARBA" id="ARBA00012513"/>
    </source>
</evidence>
<evidence type="ECO:0000256" key="4">
    <source>
        <dbReference type="ARBA" id="ARBA00022679"/>
    </source>
</evidence>
<evidence type="ECO:0000256" key="7">
    <source>
        <dbReference type="ARBA" id="ARBA00022840"/>
    </source>
</evidence>
<dbReference type="Gene3D" id="1.10.510.10">
    <property type="entry name" value="Transferase(Phosphotransferase) domain 1"/>
    <property type="match status" value="1"/>
</dbReference>
<evidence type="ECO:0000256" key="6">
    <source>
        <dbReference type="ARBA" id="ARBA00022777"/>
    </source>
</evidence>
<evidence type="ECO:0000313" key="15">
    <source>
        <dbReference type="Proteomes" id="UP000077115"/>
    </source>
</evidence>
<keyword evidence="5 10" id="KW-0547">Nucleotide-binding</keyword>
<dbReference type="CDD" id="cd08215">
    <property type="entry name" value="STKc_Nek"/>
    <property type="match status" value="1"/>
</dbReference>
<keyword evidence="3 11" id="KW-0723">Serine/threonine-protein kinase</keyword>
<dbReference type="PANTHER" id="PTHR44899">
    <property type="entry name" value="CAMK FAMILY PROTEIN KINASE"/>
    <property type="match status" value="1"/>
</dbReference>
<dbReference type="PRINTS" id="PR00109">
    <property type="entry name" value="TYRKINASE"/>
</dbReference>
<gene>
    <name evidence="14" type="ORF">BDEG_23684</name>
</gene>
<organism evidence="14 15">
    <name type="scientific">Batrachochytrium dendrobatidis (strain JEL423)</name>
    <dbReference type="NCBI Taxonomy" id="403673"/>
    <lineage>
        <taxon>Eukaryota</taxon>
        <taxon>Fungi</taxon>
        <taxon>Fungi incertae sedis</taxon>
        <taxon>Chytridiomycota</taxon>
        <taxon>Chytridiomycota incertae sedis</taxon>
        <taxon>Chytridiomycetes</taxon>
        <taxon>Rhizophydiales</taxon>
        <taxon>Rhizophydiales incertae sedis</taxon>
        <taxon>Batrachochytrium</taxon>
    </lineage>
</organism>
<keyword evidence="6" id="KW-0418">Kinase</keyword>
<feature type="domain" description="Protein kinase" evidence="13">
    <location>
        <begin position="7"/>
        <end position="321"/>
    </location>
</feature>
<comment type="catalytic activity">
    <reaction evidence="9">
        <text>L-seryl-[protein] + ATP = O-phospho-L-seryl-[protein] + ADP + H(+)</text>
        <dbReference type="Rhea" id="RHEA:17989"/>
        <dbReference type="Rhea" id="RHEA-COMP:9863"/>
        <dbReference type="Rhea" id="RHEA-COMP:11604"/>
        <dbReference type="ChEBI" id="CHEBI:15378"/>
        <dbReference type="ChEBI" id="CHEBI:29999"/>
        <dbReference type="ChEBI" id="CHEBI:30616"/>
        <dbReference type="ChEBI" id="CHEBI:83421"/>
        <dbReference type="ChEBI" id="CHEBI:456216"/>
        <dbReference type="EC" id="2.7.11.1"/>
    </reaction>
</comment>
<protein>
    <recommendedName>
        <fullName evidence="2">non-specific serine/threonine protein kinase</fullName>
        <ecNumber evidence="2">2.7.11.1</ecNumber>
    </recommendedName>
</protein>
<keyword evidence="7 10" id="KW-0067">ATP-binding</keyword>
<evidence type="ECO:0000256" key="11">
    <source>
        <dbReference type="RuleBase" id="RU000304"/>
    </source>
</evidence>
<dbReference type="PROSITE" id="PS50011">
    <property type="entry name" value="PROTEIN_KINASE_DOM"/>
    <property type="match status" value="1"/>
</dbReference>
<dbReference type="InterPro" id="IPR001245">
    <property type="entry name" value="Ser-Thr/Tyr_kinase_cat_dom"/>
</dbReference>
<dbReference type="InterPro" id="IPR011009">
    <property type="entry name" value="Kinase-like_dom_sf"/>
</dbReference>
<evidence type="ECO:0000256" key="1">
    <source>
        <dbReference type="ARBA" id="ARBA00010886"/>
    </source>
</evidence>
<dbReference type="Pfam" id="PF00069">
    <property type="entry name" value="Pkinase"/>
    <property type="match status" value="2"/>
</dbReference>
<dbReference type="PIRSF" id="PIRSF000654">
    <property type="entry name" value="Integrin-linked_kinase"/>
    <property type="match status" value="1"/>
</dbReference>
<dbReference type="GO" id="GO:0005524">
    <property type="term" value="F:ATP binding"/>
    <property type="evidence" value="ECO:0007669"/>
    <property type="project" value="UniProtKB-UniRule"/>
</dbReference>
<keyword evidence="4" id="KW-0808">Transferase</keyword>
<reference evidence="14 15" key="1">
    <citation type="submission" date="2006-10" db="EMBL/GenBank/DDBJ databases">
        <title>The Genome Sequence of Batrachochytrium dendrobatidis JEL423.</title>
        <authorList>
            <consortium name="The Broad Institute Genome Sequencing Platform"/>
            <person name="Birren B."/>
            <person name="Lander E."/>
            <person name="Galagan J."/>
            <person name="Cuomo C."/>
            <person name="Devon K."/>
            <person name="Jaffe D."/>
            <person name="Butler J."/>
            <person name="Alvarez P."/>
            <person name="Gnerre S."/>
            <person name="Grabherr M."/>
            <person name="Kleber M."/>
            <person name="Mauceli E."/>
            <person name="Brockman W."/>
            <person name="Young S."/>
            <person name="LaButti K."/>
            <person name="Sykes S."/>
            <person name="DeCaprio D."/>
            <person name="Crawford M."/>
            <person name="Koehrsen M."/>
            <person name="Engels R."/>
            <person name="Montgomery P."/>
            <person name="Pearson M."/>
            <person name="Howarth C."/>
            <person name="Larson L."/>
            <person name="White J."/>
            <person name="O'Leary S."/>
            <person name="Kodira C."/>
            <person name="Zeng Q."/>
            <person name="Yandava C."/>
            <person name="Alvarado L."/>
            <person name="Longcore J."/>
            <person name="James T."/>
        </authorList>
    </citation>
    <scope>NUCLEOTIDE SEQUENCE [LARGE SCALE GENOMIC DNA]</scope>
    <source>
        <strain evidence="14 15">JEL423</strain>
    </source>
</reference>
<dbReference type="FunFam" id="1.10.510.10:FF:001226">
    <property type="entry name" value="NimA-related protein kinase 4"/>
    <property type="match status" value="1"/>
</dbReference>
<dbReference type="VEuPathDB" id="FungiDB:BDEG_23684"/>
<dbReference type="eggNOG" id="KOG0589">
    <property type="taxonomic scope" value="Eukaryota"/>
</dbReference>
<name>A0A177WJN8_BATDL</name>
<feature type="region of interest" description="Disordered" evidence="12">
    <location>
        <begin position="81"/>
        <end position="114"/>
    </location>
</feature>
<dbReference type="InterPro" id="IPR000719">
    <property type="entry name" value="Prot_kinase_dom"/>
</dbReference>
<dbReference type="STRING" id="403673.A0A177WJN8"/>
<comment type="similarity">
    <text evidence="1">Belongs to the protein kinase superfamily. NEK Ser/Thr protein kinase family. NIMA subfamily.</text>
</comment>
<dbReference type="InterPro" id="IPR017441">
    <property type="entry name" value="Protein_kinase_ATP_BS"/>
</dbReference>
<dbReference type="EMBL" id="DS022303">
    <property type="protein sequence ID" value="OAJ39884.1"/>
    <property type="molecule type" value="Genomic_DNA"/>
</dbReference>
<accession>A0A177WJN8</accession>
<dbReference type="PROSITE" id="PS00107">
    <property type="entry name" value="PROTEIN_KINASE_ATP"/>
    <property type="match status" value="1"/>
</dbReference>
<dbReference type="SMART" id="SM00220">
    <property type="entry name" value="S_TKc"/>
    <property type="match status" value="1"/>
</dbReference>
<feature type="binding site" evidence="10">
    <location>
        <position position="36"/>
    </location>
    <ligand>
        <name>ATP</name>
        <dbReference type="ChEBI" id="CHEBI:30616"/>
    </ligand>
</feature>
<dbReference type="Gene3D" id="3.30.200.20">
    <property type="entry name" value="Phosphorylase Kinase, domain 1"/>
    <property type="match status" value="1"/>
</dbReference>
<sequence>MEQWSKYTKVKVVGRGAHGMAILCRRKQDNSSVVIKELFTSSMSEDEKQTSLNEIKVLTILRHPNIISYYDSFTGVGTMELESPENSSAAGVDKTGDLSTSQPRQANRKPTDKKKMMVMDMNHSTTRKEKLPSTLMIVMEYADGGTLSDYLEELAASGKRLEIDEVMNLFCQTALALNHIHSLNILHRDLKTNNILISGLGKYKVLKIGDFGISKIMSATANAETVVGTPAYISPELCEGKPYNEKSDIWALGCVLYEIICLKKMFSAHNLPALVLKILRGTYDPIPAHFSPQLDNLIKSCMELEPENRPFMPAIIGMPFLQESLVQTIFGVGRIEHNDIATSNGGTPVVLSASSNGITT</sequence>
<dbReference type="Proteomes" id="UP000077115">
    <property type="component" value="Unassembled WGS sequence"/>
</dbReference>
<evidence type="ECO:0000256" key="12">
    <source>
        <dbReference type="SAM" id="MobiDB-lite"/>
    </source>
</evidence>
<evidence type="ECO:0000259" key="13">
    <source>
        <dbReference type="PROSITE" id="PS50011"/>
    </source>
</evidence>
<dbReference type="GO" id="GO:0004674">
    <property type="term" value="F:protein serine/threonine kinase activity"/>
    <property type="evidence" value="ECO:0007669"/>
    <property type="project" value="UniProtKB-KW"/>
</dbReference>
<proteinExistence type="inferred from homology"/>
<evidence type="ECO:0000256" key="8">
    <source>
        <dbReference type="ARBA" id="ARBA00047899"/>
    </source>
</evidence>
<dbReference type="SUPFAM" id="SSF56112">
    <property type="entry name" value="Protein kinase-like (PK-like)"/>
    <property type="match status" value="1"/>
</dbReference>
<comment type="catalytic activity">
    <reaction evidence="8">
        <text>L-threonyl-[protein] + ATP = O-phospho-L-threonyl-[protein] + ADP + H(+)</text>
        <dbReference type="Rhea" id="RHEA:46608"/>
        <dbReference type="Rhea" id="RHEA-COMP:11060"/>
        <dbReference type="Rhea" id="RHEA-COMP:11605"/>
        <dbReference type="ChEBI" id="CHEBI:15378"/>
        <dbReference type="ChEBI" id="CHEBI:30013"/>
        <dbReference type="ChEBI" id="CHEBI:30616"/>
        <dbReference type="ChEBI" id="CHEBI:61977"/>
        <dbReference type="ChEBI" id="CHEBI:456216"/>
        <dbReference type="EC" id="2.7.11.1"/>
    </reaction>
</comment>
<reference evidence="14 15" key="2">
    <citation type="submission" date="2016-05" db="EMBL/GenBank/DDBJ databases">
        <title>Lineage-specific infection strategies underlie the spectrum of fungal disease in amphibians.</title>
        <authorList>
            <person name="Cuomo C.A."/>
            <person name="Farrer R.A."/>
            <person name="James T."/>
            <person name="Longcore J."/>
            <person name="Birren B."/>
        </authorList>
    </citation>
    <scope>NUCLEOTIDE SEQUENCE [LARGE SCALE GENOMIC DNA]</scope>
    <source>
        <strain evidence="14 15">JEL423</strain>
    </source>
</reference>
<dbReference type="PROSITE" id="PS00108">
    <property type="entry name" value="PROTEIN_KINASE_ST"/>
    <property type="match status" value="1"/>
</dbReference>
<dbReference type="InterPro" id="IPR008271">
    <property type="entry name" value="Ser/Thr_kinase_AS"/>
</dbReference>
<dbReference type="FunFam" id="3.30.200.20:FF:000097">
    <property type="entry name" value="Probable serine/threonine-protein kinase nek1"/>
    <property type="match status" value="1"/>
</dbReference>
<dbReference type="InterPro" id="IPR051131">
    <property type="entry name" value="NEK_Ser/Thr_kinase_NIMA"/>
</dbReference>
<evidence type="ECO:0000256" key="5">
    <source>
        <dbReference type="ARBA" id="ARBA00022741"/>
    </source>
</evidence>
<evidence type="ECO:0000256" key="3">
    <source>
        <dbReference type="ARBA" id="ARBA00022527"/>
    </source>
</evidence>